<keyword evidence="9" id="KW-1185">Reference proteome</keyword>
<keyword evidence="2" id="KW-0805">Transcription regulation</keyword>
<gene>
    <name evidence="8" type="ORF">CSW64_20605</name>
</gene>
<dbReference type="InterPro" id="IPR013324">
    <property type="entry name" value="RNA_pol_sigma_r3/r4-like"/>
</dbReference>
<keyword evidence="3" id="KW-0731">Sigma factor</keyword>
<evidence type="ECO:0000313" key="8">
    <source>
        <dbReference type="EMBL" id="ATQ44616.1"/>
    </source>
</evidence>
<dbReference type="InterPro" id="IPR036388">
    <property type="entry name" value="WH-like_DNA-bd_sf"/>
</dbReference>
<dbReference type="OrthoDB" id="7041663at2"/>
<dbReference type="EMBL" id="CP024201">
    <property type="protein sequence ID" value="ATQ44616.1"/>
    <property type="molecule type" value="Genomic_DNA"/>
</dbReference>
<dbReference type="KEGG" id="cmb:CSW64_20605"/>
<dbReference type="SUPFAM" id="SSF88659">
    <property type="entry name" value="Sigma3 and sigma4 domains of RNA polymerase sigma factors"/>
    <property type="match status" value="1"/>
</dbReference>
<proteinExistence type="inferred from homology"/>
<organism evidence="8 9">
    <name type="scientific">Caulobacter mirabilis</name>
    <dbReference type="NCBI Taxonomy" id="69666"/>
    <lineage>
        <taxon>Bacteria</taxon>
        <taxon>Pseudomonadati</taxon>
        <taxon>Pseudomonadota</taxon>
        <taxon>Alphaproteobacteria</taxon>
        <taxon>Caulobacterales</taxon>
        <taxon>Caulobacteraceae</taxon>
        <taxon>Caulobacter</taxon>
    </lineage>
</organism>
<evidence type="ECO:0000256" key="1">
    <source>
        <dbReference type="ARBA" id="ARBA00010641"/>
    </source>
</evidence>
<evidence type="ECO:0000256" key="4">
    <source>
        <dbReference type="ARBA" id="ARBA00023125"/>
    </source>
</evidence>
<comment type="similarity">
    <text evidence="1">Belongs to the sigma-70 factor family. ECF subfamily.</text>
</comment>
<dbReference type="GO" id="GO:0006352">
    <property type="term" value="P:DNA-templated transcription initiation"/>
    <property type="evidence" value="ECO:0007669"/>
    <property type="project" value="InterPro"/>
</dbReference>
<dbReference type="InterPro" id="IPR007627">
    <property type="entry name" value="RNA_pol_sigma70_r2"/>
</dbReference>
<dbReference type="PANTHER" id="PTHR43133">
    <property type="entry name" value="RNA POLYMERASE ECF-TYPE SIGMA FACTO"/>
    <property type="match status" value="1"/>
</dbReference>
<dbReference type="InterPro" id="IPR039425">
    <property type="entry name" value="RNA_pol_sigma-70-like"/>
</dbReference>
<dbReference type="Proteomes" id="UP000228945">
    <property type="component" value="Chromosome"/>
</dbReference>
<evidence type="ECO:0000313" key="9">
    <source>
        <dbReference type="Proteomes" id="UP000228945"/>
    </source>
</evidence>
<dbReference type="Gene3D" id="1.10.1740.10">
    <property type="match status" value="1"/>
</dbReference>
<sequence>MTTSADQLQAWMIGGLDGRADDHAALLRALVPLLRAFYRRRVRGDGDDIEDLVQETLIAVHTRRATYDRDRPFSAWLFAIARYKMIDHFRRVRRLVPMDGLEDTLLAEDFAAAVDARMDLSDLLKTLPPKQAAVIQATRVEGRSIAETAEAAGLGESDVKISVHRGLKALFARVQGGRS</sequence>
<name>A0A2D2B317_9CAUL</name>
<dbReference type="InterPro" id="IPR014284">
    <property type="entry name" value="RNA_pol_sigma-70_dom"/>
</dbReference>
<evidence type="ECO:0000256" key="5">
    <source>
        <dbReference type="ARBA" id="ARBA00023163"/>
    </source>
</evidence>
<accession>A0A2D2B317</accession>
<feature type="domain" description="RNA polymerase sigma factor 70 region 4 type 2" evidence="7">
    <location>
        <begin position="118"/>
        <end position="170"/>
    </location>
</feature>
<dbReference type="NCBIfam" id="TIGR02937">
    <property type="entry name" value="sigma70-ECF"/>
    <property type="match status" value="1"/>
</dbReference>
<evidence type="ECO:0000256" key="3">
    <source>
        <dbReference type="ARBA" id="ARBA00023082"/>
    </source>
</evidence>
<dbReference type="AlphaFoldDB" id="A0A2D2B317"/>
<dbReference type="InterPro" id="IPR013249">
    <property type="entry name" value="RNA_pol_sigma70_r4_t2"/>
</dbReference>
<dbReference type="SUPFAM" id="SSF88946">
    <property type="entry name" value="Sigma2 domain of RNA polymerase sigma factors"/>
    <property type="match status" value="1"/>
</dbReference>
<evidence type="ECO:0000259" key="6">
    <source>
        <dbReference type="Pfam" id="PF04542"/>
    </source>
</evidence>
<protein>
    <submittedName>
        <fullName evidence="8">RNA polymerase subunit sigma-70</fullName>
    </submittedName>
</protein>
<evidence type="ECO:0000256" key="2">
    <source>
        <dbReference type="ARBA" id="ARBA00023015"/>
    </source>
</evidence>
<feature type="domain" description="RNA polymerase sigma-70 region 2" evidence="6">
    <location>
        <begin position="26"/>
        <end position="94"/>
    </location>
</feature>
<keyword evidence="5" id="KW-0804">Transcription</keyword>
<keyword evidence="4" id="KW-0238">DNA-binding</keyword>
<dbReference type="GO" id="GO:0016987">
    <property type="term" value="F:sigma factor activity"/>
    <property type="evidence" value="ECO:0007669"/>
    <property type="project" value="UniProtKB-KW"/>
</dbReference>
<dbReference type="Pfam" id="PF04542">
    <property type="entry name" value="Sigma70_r2"/>
    <property type="match status" value="1"/>
</dbReference>
<evidence type="ECO:0000259" key="7">
    <source>
        <dbReference type="Pfam" id="PF08281"/>
    </source>
</evidence>
<dbReference type="PANTHER" id="PTHR43133:SF58">
    <property type="entry name" value="ECF RNA POLYMERASE SIGMA FACTOR SIGD"/>
    <property type="match status" value="1"/>
</dbReference>
<dbReference type="RefSeq" id="WP_099623864.1">
    <property type="nucleotide sequence ID" value="NZ_CP024201.1"/>
</dbReference>
<dbReference type="Pfam" id="PF08281">
    <property type="entry name" value="Sigma70_r4_2"/>
    <property type="match status" value="1"/>
</dbReference>
<dbReference type="GO" id="GO:0003677">
    <property type="term" value="F:DNA binding"/>
    <property type="evidence" value="ECO:0007669"/>
    <property type="project" value="UniProtKB-KW"/>
</dbReference>
<dbReference type="NCBIfam" id="NF009191">
    <property type="entry name" value="PRK12539.1"/>
    <property type="match status" value="1"/>
</dbReference>
<reference evidence="8 9" key="1">
    <citation type="submission" date="2017-10" db="EMBL/GenBank/DDBJ databases">
        <title>Genome sequence of Caulobacter mirabilis FWC38.</title>
        <authorList>
            <person name="Fiebig A."/>
            <person name="Crosson S."/>
        </authorList>
    </citation>
    <scope>NUCLEOTIDE SEQUENCE [LARGE SCALE GENOMIC DNA]</scope>
    <source>
        <strain evidence="8 9">FWC 38</strain>
    </source>
</reference>
<dbReference type="InterPro" id="IPR013325">
    <property type="entry name" value="RNA_pol_sigma_r2"/>
</dbReference>
<dbReference type="Gene3D" id="1.10.10.10">
    <property type="entry name" value="Winged helix-like DNA-binding domain superfamily/Winged helix DNA-binding domain"/>
    <property type="match status" value="1"/>
</dbReference>